<protein>
    <submittedName>
        <fullName evidence="2">Uncharacterized protein</fullName>
    </submittedName>
</protein>
<evidence type="ECO:0000313" key="3">
    <source>
        <dbReference type="Proteomes" id="UP000184330"/>
    </source>
</evidence>
<dbReference type="Proteomes" id="UP000184330">
    <property type="component" value="Unassembled WGS sequence"/>
</dbReference>
<sequence length="270" mass="29294">MKLITTIMMLLDLFISVVSSEPRGPSGTAPEGLFDRSPSELPYPVGTMTFMGTLGGHDVQLNGSIEEVYGQMKNLYPDFNADALVLDGKLARENGTEGELNVVTRGADNKGALYCCPNDPWDWQPASNRRIWEGISYLDNLNGLCGVGARNCKFTDSERRLGFRAAGGPPSAFATIVSTELHQAVPTWLPTPQILLTTAWALRGGMNTISHVAKSSTQTTTISSSARIGARRTACSYLSHLWVSSAFNKQSYFADSWYGCGVRRSRGGTL</sequence>
<feature type="chain" id="PRO_5009875205" evidence="1">
    <location>
        <begin position="21"/>
        <end position="270"/>
    </location>
</feature>
<evidence type="ECO:0000313" key="2">
    <source>
        <dbReference type="EMBL" id="CZR57554.1"/>
    </source>
</evidence>
<organism evidence="2 3">
    <name type="scientific">Phialocephala subalpina</name>
    <dbReference type="NCBI Taxonomy" id="576137"/>
    <lineage>
        <taxon>Eukaryota</taxon>
        <taxon>Fungi</taxon>
        <taxon>Dikarya</taxon>
        <taxon>Ascomycota</taxon>
        <taxon>Pezizomycotina</taxon>
        <taxon>Leotiomycetes</taxon>
        <taxon>Helotiales</taxon>
        <taxon>Mollisiaceae</taxon>
        <taxon>Phialocephala</taxon>
        <taxon>Phialocephala fortinii species complex</taxon>
    </lineage>
</organism>
<evidence type="ECO:0000256" key="1">
    <source>
        <dbReference type="SAM" id="SignalP"/>
    </source>
</evidence>
<keyword evidence="1" id="KW-0732">Signal</keyword>
<dbReference type="STRING" id="576137.A0A1L7WXQ5"/>
<feature type="signal peptide" evidence="1">
    <location>
        <begin position="1"/>
        <end position="20"/>
    </location>
</feature>
<gene>
    <name evidence="2" type="ORF">PAC_07443</name>
</gene>
<keyword evidence="3" id="KW-1185">Reference proteome</keyword>
<reference evidence="2 3" key="1">
    <citation type="submission" date="2016-03" db="EMBL/GenBank/DDBJ databases">
        <authorList>
            <person name="Ploux O."/>
        </authorList>
    </citation>
    <scope>NUCLEOTIDE SEQUENCE [LARGE SCALE GENOMIC DNA]</scope>
    <source>
        <strain evidence="2 3">UAMH 11012</strain>
    </source>
</reference>
<proteinExistence type="predicted"/>
<dbReference type="AlphaFoldDB" id="A0A1L7WXQ5"/>
<accession>A0A1L7WXQ5</accession>
<dbReference type="OrthoDB" id="3552888at2759"/>
<name>A0A1L7WXQ5_9HELO</name>
<dbReference type="EMBL" id="FJOG01000010">
    <property type="protein sequence ID" value="CZR57554.1"/>
    <property type="molecule type" value="Genomic_DNA"/>
</dbReference>